<name>A0A1X0IN66_MYCRH</name>
<evidence type="ECO:0000313" key="4">
    <source>
        <dbReference type="Proteomes" id="UP000192534"/>
    </source>
</evidence>
<proteinExistence type="predicted"/>
<dbReference type="Proteomes" id="UP000192534">
    <property type="component" value="Unassembled WGS sequence"/>
</dbReference>
<gene>
    <name evidence="3" type="ORF">BST42_22420</name>
</gene>
<protein>
    <submittedName>
        <fullName evidence="3">Anti-sigma factor</fullName>
    </submittedName>
</protein>
<evidence type="ECO:0000256" key="1">
    <source>
        <dbReference type="SAM" id="MobiDB-lite"/>
    </source>
</evidence>
<dbReference type="InterPro" id="IPR036890">
    <property type="entry name" value="HATPase_C_sf"/>
</dbReference>
<organism evidence="3 4">
    <name type="scientific">Mycolicibacterium rhodesiae</name>
    <name type="common">Mycobacterium rhodesiae</name>
    <dbReference type="NCBI Taxonomy" id="36814"/>
    <lineage>
        <taxon>Bacteria</taxon>
        <taxon>Bacillati</taxon>
        <taxon>Actinomycetota</taxon>
        <taxon>Actinomycetes</taxon>
        <taxon>Mycobacteriales</taxon>
        <taxon>Mycobacteriaceae</taxon>
        <taxon>Mycolicibacterium</taxon>
    </lineage>
</organism>
<feature type="domain" description="Histidine kinase/HSP90-like ATPase" evidence="2">
    <location>
        <begin position="42"/>
        <end position="105"/>
    </location>
</feature>
<sequence length="164" mass="17140">MVSTPVGWSSVGSTLPGGQMTDGESQGGAHQRGENAVELRVAAKLENLAVLRTVVGAVGTFEDLDFDAVADLRLAVDEACTRLIRSASPDATLIVVVDAHDDVVVVEASTTCDTNDVVTPGSFSWHVLSSLTDDVQTFHNGHESSSDGQVFGITLTTRRAGSGR</sequence>
<reference evidence="3 4" key="1">
    <citation type="submission" date="2016-12" db="EMBL/GenBank/DDBJ databases">
        <title>The new phylogeny of genus Mycobacterium.</title>
        <authorList>
            <person name="Tortoli E."/>
            <person name="Trovato A."/>
            <person name="Cirillo D.M."/>
        </authorList>
    </citation>
    <scope>NUCLEOTIDE SEQUENCE [LARGE SCALE GENOMIC DNA]</scope>
    <source>
        <strain evidence="3 4">DSM 44223</strain>
    </source>
</reference>
<accession>A0A1X0IN66</accession>
<dbReference type="InterPro" id="IPR003594">
    <property type="entry name" value="HATPase_dom"/>
</dbReference>
<dbReference type="EMBL" id="MVIH01000013">
    <property type="protein sequence ID" value="ORB49688.1"/>
    <property type="molecule type" value="Genomic_DNA"/>
</dbReference>
<feature type="compositionally biased region" description="Polar residues" evidence="1">
    <location>
        <begin position="1"/>
        <end position="13"/>
    </location>
</feature>
<feature type="region of interest" description="Disordered" evidence="1">
    <location>
        <begin position="1"/>
        <end position="33"/>
    </location>
</feature>
<evidence type="ECO:0000259" key="2">
    <source>
        <dbReference type="Pfam" id="PF13581"/>
    </source>
</evidence>
<evidence type="ECO:0000313" key="3">
    <source>
        <dbReference type="EMBL" id="ORB49688.1"/>
    </source>
</evidence>
<dbReference type="Gene3D" id="3.30.565.10">
    <property type="entry name" value="Histidine kinase-like ATPase, C-terminal domain"/>
    <property type="match status" value="1"/>
</dbReference>
<dbReference type="Pfam" id="PF13581">
    <property type="entry name" value="HATPase_c_2"/>
    <property type="match status" value="1"/>
</dbReference>
<comment type="caution">
    <text evidence="3">The sequence shown here is derived from an EMBL/GenBank/DDBJ whole genome shotgun (WGS) entry which is preliminary data.</text>
</comment>
<dbReference type="AlphaFoldDB" id="A0A1X0IN66"/>
<keyword evidence="4" id="KW-1185">Reference proteome</keyword>